<dbReference type="GO" id="GO:0016020">
    <property type="term" value="C:membrane"/>
    <property type="evidence" value="ECO:0007669"/>
    <property type="project" value="GOC"/>
</dbReference>
<comment type="caution">
    <text evidence="7">The sequence shown here is derived from an EMBL/GenBank/DDBJ whole genome shotgun (WGS) entry which is preliminary data.</text>
</comment>
<dbReference type="Proteomes" id="UP000694255">
    <property type="component" value="Unassembled WGS sequence"/>
</dbReference>
<dbReference type="InterPro" id="IPR050087">
    <property type="entry name" value="AON_synthase_class-II"/>
</dbReference>
<organism evidence="7 8">
    <name type="scientific">[Candida] subhashii</name>
    <dbReference type="NCBI Taxonomy" id="561895"/>
    <lineage>
        <taxon>Eukaryota</taxon>
        <taxon>Fungi</taxon>
        <taxon>Dikarya</taxon>
        <taxon>Ascomycota</taxon>
        <taxon>Saccharomycotina</taxon>
        <taxon>Pichiomycetes</taxon>
        <taxon>Debaryomycetaceae</taxon>
        <taxon>Spathaspora</taxon>
    </lineage>
</organism>
<evidence type="ECO:0000313" key="7">
    <source>
        <dbReference type="EMBL" id="KAG7661579.1"/>
    </source>
</evidence>
<dbReference type="GO" id="GO:0005783">
    <property type="term" value="C:endoplasmic reticulum"/>
    <property type="evidence" value="ECO:0007669"/>
    <property type="project" value="TreeGrafter"/>
</dbReference>
<evidence type="ECO:0000313" key="8">
    <source>
        <dbReference type="Proteomes" id="UP000694255"/>
    </source>
</evidence>
<dbReference type="GO" id="GO:0046512">
    <property type="term" value="P:sphingosine biosynthetic process"/>
    <property type="evidence" value="ECO:0007669"/>
    <property type="project" value="TreeGrafter"/>
</dbReference>
<dbReference type="GO" id="GO:0046513">
    <property type="term" value="P:ceramide biosynthetic process"/>
    <property type="evidence" value="ECO:0007669"/>
    <property type="project" value="TreeGrafter"/>
</dbReference>
<gene>
    <name evidence="7" type="ORF">J8A68_004846</name>
</gene>
<dbReference type="Pfam" id="PF00155">
    <property type="entry name" value="Aminotran_1_2"/>
    <property type="match status" value="1"/>
</dbReference>
<dbReference type="OrthoDB" id="3168162at2759"/>
<keyword evidence="2" id="KW-0808">Transferase</keyword>
<evidence type="ECO:0000256" key="1">
    <source>
        <dbReference type="ARBA" id="ARBA00008392"/>
    </source>
</evidence>
<protein>
    <submittedName>
        <fullName evidence="7">LCB1</fullName>
    </submittedName>
</protein>
<comment type="similarity">
    <text evidence="1">Belongs to the class-II pyridoxal-phosphate-dependent aminotransferase family.</text>
</comment>
<keyword evidence="8" id="KW-1185">Reference proteome</keyword>
<dbReference type="GeneID" id="73471646"/>
<keyword evidence="3" id="KW-0663">Pyridoxal phosphate</keyword>
<dbReference type="GO" id="GO:0004758">
    <property type="term" value="F:serine C-palmitoyltransferase activity"/>
    <property type="evidence" value="ECO:0007669"/>
    <property type="project" value="TreeGrafter"/>
</dbReference>
<keyword evidence="5" id="KW-0012">Acyltransferase</keyword>
<feature type="domain" description="Aminotransferase class I/classII large" evidence="6">
    <location>
        <begin position="137"/>
        <end position="463"/>
    </location>
</feature>
<dbReference type="PANTHER" id="PTHR13693">
    <property type="entry name" value="CLASS II AMINOTRANSFERASE/8-AMINO-7-OXONONANOATE SYNTHASE"/>
    <property type="match status" value="1"/>
</dbReference>
<feature type="non-terminal residue" evidence="7">
    <location>
        <position position="1"/>
    </location>
</feature>
<dbReference type="PANTHER" id="PTHR13693:SF2">
    <property type="entry name" value="SERINE PALMITOYLTRANSFERASE 1"/>
    <property type="match status" value="1"/>
</dbReference>
<dbReference type="AlphaFoldDB" id="A0A8J5UWG0"/>
<name>A0A8J5UWG0_9ASCO</name>
<dbReference type="InterPro" id="IPR004839">
    <property type="entry name" value="Aminotransferase_I/II_large"/>
</dbReference>
<evidence type="ECO:0000256" key="2">
    <source>
        <dbReference type="ARBA" id="ARBA00022679"/>
    </source>
</evidence>
<evidence type="ECO:0000259" key="6">
    <source>
        <dbReference type="Pfam" id="PF00155"/>
    </source>
</evidence>
<sequence>TILPPTWEIVTESLAQNFLYCLNQLDRLPGGQIILRYIKSSYQDDPIRSLFELTLFIFALSYFFSAKRKENKAELLKLTKTEIDELCDDWIPESLIEDITPLENWNLKSIPTIIGKNGAHVTLEQSEGTIVNLASQDFLNLNENENLHDAARIEISSAGVGACGPPNFYGTQDVHVRLEEDLAKYLDTELAIIYGQDFVTAGSVIPAFLKRGDLCVVDSGINIAIQKALIVSRADIEWYDHNDMDHLEEILSQLKPVLDKQKPIKRRFIITEALFANTGDIANLPRIAELKNEYKYRLFLDESLSIGVLGGTGKGLPEHYGVPRSEISITIGSMANSFASSGGFCVGVAPMVIHQRIQSNAYVFSASLPPYSAKVASQAISEICNNLDSTTGKSKLLTNLHSNTIFAYESLEKVLKGTKLFITSAPQSPMIHIQLTQEFRSQLDLSPYYGNTTFLTKSKPSKNLNEFDEYFNLESFIMQKIIDYVLKNSGILITRTKLILEHENLPVLPPHLLININTGISKEEITRLVNVLPNAIEHTLSNIETVDDLFTLTNEIIDY</sequence>
<evidence type="ECO:0000256" key="4">
    <source>
        <dbReference type="ARBA" id="ARBA00023098"/>
    </source>
</evidence>
<reference evidence="7 8" key="1">
    <citation type="journal article" date="2021" name="DNA Res.">
        <title>Genome analysis of Candida subhashii reveals its hybrid nature and dual mitochondrial genome conformations.</title>
        <authorList>
            <person name="Mixao V."/>
            <person name="Hegedusova E."/>
            <person name="Saus E."/>
            <person name="Pryszcz L.P."/>
            <person name="Cillingova A."/>
            <person name="Nosek J."/>
            <person name="Gabaldon T."/>
        </authorList>
    </citation>
    <scope>NUCLEOTIDE SEQUENCE [LARGE SCALE GENOMIC DNA]</scope>
    <source>
        <strain evidence="7 8">CBS 10753</strain>
    </source>
</reference>
<proteinExistence type="inferred from homology"/>
<dbReference type="EMBL" id="JAGSYN010000216">
    <property type="protein sequence ID" value="KAG7661579.1"/>
    <property type="molecule type" value="Genomic_DNA"/>
</dbReference>
<dbReference type="RefSeq" id="XP_049261812.1">
    <property type="nucleotide sequence ID" value="XM_049408849.1"/>
</dbReference>
<keyword evidence="4" id="KW-0443">Lipid metabolism</keyword>
<evidence type="ECO:0000256" key="3">
    <source>
        <dbReference type="ARBA" id="ARBA00022898"/>
    </source>
</evidence>
<accession>A0A8J5UWG0</accession>
<dbReference type="GO" id="GO:0030170">
    <property type="term" value="F:pyridoxal phosphate binding"/>
    <property type="evidence" value="ECO:0007669"/>
    <property type="project" value="InterPro"/>
</dbReference>
<evidence type="ECO:0000256" key="5">
    <source>
        <dbReference type="ARBA" id="ARBA00023315"/>
    </source>
</evidence>